<evidence type="ECO:0000313" key="2">
    <source>
        <dbReference type="EMBL" id="MED6171152.1"/>
    </source>
</evidence>
<protein>
    <submittedName>
        <fullName evidence="2">Uncharacterized protein</fullName>
    </submittedName>
</protein>
<accession>A0ABU6VCP6</accession>
<evidence type="ECO:0000256" key="1">
    <source>
        <dbReference type="SAM" id="MobiDB-lite"/>
    </source>
</evidence>
<keyword evidence="3" id="KW-1185">Reference proteome</keyword>
<comment type="caution">
    <text evidence="2">The sequence shown here is derived from an EMBL/GenBank/DDBJ whole genome shotgun (WGS) entry which is preliminary data.</text>
</comment>
<reference evidence="2 3" key="1">
    <citation type="journal article" date="2023" name="Plants (Basel)">
        <title>Bridging the Gap: Combining Genomics and Transcriptomics Approaches to Understand Stylosanthes scabra, an Orphan Legume from the Brazilian Caatinga.</title>
        <authorList>
            <person name="Ferreira-Neto J.R.C."/>
            <person name="da Silva M.D."/>
            <person name="Binneck E."/>
            <person name="de Melo N.F."/>
            <person name="da Silva R.H."/>
            <person name="de Melo A.L.T.M."/>
            <person name="Pandolfi V."/>
            <person name="Bustamante F.O."/>
            <person name="Brasileiro-Vidal A.C."/>
            <person name="Benko-Iseppon A.M."/>
        </authorList>
    </citation>
    <scope>NUCLEOTIDE SEQUENCE [LARGE SCALE GENOMIC DNA]</scope>
    <source>
        <tissue evidence="2">Leaves</tissue>
    </source>
</reference>
<gene>
    <name evidence="2" type="ORF">PIB30_038136</name>
</gene>
<proteinExistence type="predicted"/>
<name>A0ABU6VCP6_9FABA</name>
<evidence type="ECO:0000313" key="3">
    <source>
        <dbReference type="Proteomes" id="UP001341840"/>
    </source>
</evidence>
<dbReference type="EMBL" id="JASCZI010151230">
    <property type="protein sequence ID" value="MED6171152.1"/>
    <property type="molecule type" value="Genomic_DNA"/>
</dbReference>
<sequence length="80" mass="8871">MVIESDEVSSRLRGSTGEAVGRSERSSLSTQGIFLPKGVEDRDDVAPKCHCWVYVVRYMSKTTNNPNRRLGCLTANFFSG</sequence>
<organism evidence="2 3">
    <name type="scientific">Stylosanthes scabra</name>
    <dbReference type="NCBI Taxonomy" id="79078"/>
    <lineage>
        <taxon>Eukaryota</taxon>
        <taxon>Viridiplantae</taxon>
        <taxon>Streptophyta</taxon>
        <taxon>Embryophyta</taxon>
        <taxon>Tracheophyta</taxon>
        <taxon>Spermatophyta</taxon>
        <taxon>Magnoliopsida</taxon>
        <taxon>eudicotyledons</taxon>
        <taxon>Gunneridae</taxon>
        <taxon>Pentapetalae</taxon>
        <taxon>rosids</taxon>
        <taxon>fabids</taxon>
        <taxon>Fabales</taxon>
        <taxon>Fabaceae</taxon>
        <taxon>Papilionoideae</taxon>
        <taxon>50 kb inversion clade</taxon>
        <taxon>dalbergioids sensu lato</taxon>
        <taxon>Dalbergieae</taxon>
        <taxon>Pterocarpus clade</taxon>
        <taxon>Stylosanthes</taxon>
    </lineage>
</organism>
<feature type="region of interest" description="Disordered" evidence="1">
    <location>
        <begin position="1"/>
        <end position="28"/>
    </location>
</feature>
<dbReference type="Proteomes" id="UP001341840">
    <property type="component" value="Unassembled WGS sequence"/>
</dbReference>